<reference evidence="2" key="1">
    <citation type="journal article" date="2019" name="Int. J. Syst. Evol. Microbiol.">
        <title>The Global Catalogue of Microorganisms (GCM) 10K type strain sequencing project: providing services to taxonomists for standard genome sequencing and annotation.</title>
        <authorList>
            <consortium name="The Broad Institute Genomics Platform"/>
            <consortium name="The Broad Institute Genome Sequencing Center for Infectious Disease"/>
            <person name="Wu L."/>
            <person name="Ma J."/>
        </authorList>
    </citation>
    <scope>NUCLEOTIDE SEQUENCE [LARGE SCALE GENOMIC DNA]</scope>
    <source>
        <strain evidence="2">CGMCC 4.1469</strain>
    </source>
</reference>
<sequence>MSISIAIVKEACYQDLWVGTPDEAPEALAVHTHLRLGPLALLSNWKADFLIVNSNYESKSNAFRTSQVKRATPAFCQQLERREGTPGEHSQTTRIPLEYARDPKTVNWSKYNVVICLNIAIPYKIRIAHPGVTWICMPGEGTLPCSVDGWHYLISHNCPNGPLPQGKIIDMPYTLLDPFFIESKFGKHEKRSGIYLEVNSCHPTKRHNWRENIPGLDALIERTVQNVVYHPNTTQGHIDSLVKSKYFVKLGGRGTRGNSLIEAISAGLVCFLSPTDCFGGVPMPPYCYYESELELAEKINQLENSNSLRLEVVRHQRERLQEVLDLSYRQLVYASKHSPPLVKPNSSLHSNLIRRARNLLAKVMYKAGTRPNVFHCSAPFFES</sequence>
<name>A0ABW0KKW4_9BACT</name>
<organism evidence="1 2">
    <name type="scientific">Prosthecobacter fluviatilis</name>
    <dbReference type="NCBI Taxonomy" id="445931"/>
    <lineage>
        <taxon>Bacteria</taxon>
        <taxon>Pseudomonadati</taxon>
        <taxon>Verrucomicrobiota</taxon>
        <taxon>Verrucomicrobiia</taxon>
        <taxon>Verrucomicrobiales</taxon>
        <taxon>Verrucomicrobiaceae</taxon>
        <taxon>Prosthecobacter</taxon>
    </lineage>
</organism>
<keyword evidence="2" id="KW-1185">Reference proteome</keyword>
<protein>
    <recommendedName>
        <fullName evidence="3">Exostosin GT47 domain-containing protein</fullName>
    </recommendedName>
</protein>
<dbReference type="Proteomes" id="UP001596052">
    <property type="component" value="Unassembled WGS sequence"/>
</dbReference>
<evidence type="ECO:0008006" key="3">
    <source>
        <dbReference type="Google" id="ProtNLM"/>
    </source>
</evidence>
<dbReference type="RefSeq" id="WP_377163496.1">
    <property type="nucleotide sequence ID" value="NZ_JBHSMQ010000001.1"/>
</dbReference>
<proteinExistence type="predicted"/>
<accession>A0ABW0KKW4</accession>
<evidence type="ECO:0000313" key="1">
    <source>
        <dbReference type="EMBL" id="MFC5453934.1"/>
    </source>
</evidence>
<gene>
    <name evidence="1" type="ORF">ACFQDI_03615</name>
</gene>
<comment type="caution">
    <text evidence="1">The sequence shown here is derived from an EMBL/GenBank/DDBJ whole genome shotgun (WGS) entry which is preliminary data.</text>
</comment>
<evidence type="ECO:0000313" key="2">
    <source>
        <dbReference type="Proteomes" id="UP001596052"/>
    </source>
</evidence>
<dbReference type="EMBL" id="JBHSMQ010000001">
    <property type="protein sequence ID" value="MFC5453934.1"/>
    <property type="molecule type" value="Genomic_DNA"/>
</dbReference>